<feature type="non-terminal residue" evidence="1">
    <location>
        <position position="246"/>
    </location>
</feature>
<organism evidence="1">
    <name type="scientific">Cladocopium goreaui</name>
    <dbReference type="NCBI Taxonomy" id="2562237"/>
    <lineage>
        <taxon>Eukaryota</taxon>
        <taxon>Sar</taxon>
        <taxon>Alveolata</taxon>
        <taxon>Dinophyceae</taxon>
        <taxon>Suessiales</taxon>
        <taxon>Symbiodiniaceae</taxon>
        <taxon>Cladocopium</taxon>
    </lineage>
</organism>
<reference evidence="1" key="1">
    <citation type="submission" date="2022-10" db="EMBL/GenBank/DDBJ databases">
        <authorList>
            <person name="Chen Y."/>
            <person name="Dougan E. K."/>
            <person name="Chan C."/>
            <person name="Rhodes N."/>
            <person name="Thang M."/>
        </authorList>
    </citation>
    <scope>NUCLEOTIDE SEQUENCE</scope>
</reference>
<dbReference type="Proteomes" id="UP001152797">
    <property type="component" value="Unassembled WGS sequence"/>
</dbReference>
<proteinExistence type="predicted"/>
<accession>A0A9P1GH90</accession>
<gene>
    <name evidence="1" type="ORF">C1SCF055_LOCUS38514</name>
</gene>
<reference evidence="2 3" key="2">
    <citation type="submission" date="2024-05" db="EMBL/GenBank/DDBJ databases">
        <authorList>
            <person name="Chen Y."/>
            <person name="Shah S."/>
            <person name="Dougan E. K."/>
            <person name="Thang M."/>
            <person name="Chan C."/>
        </authorList>
    </citation>
    <scope>NUCLEOTIDE SEQUENCE [LARGE SCALE GENOMIC DNA]</scope>
</reference>
<dbReference type="EMBL" id="CAMXCT030005901">
    <property type="protein sequence ID" value="CAL4800867.1"/>
    <property type="molecule type" value="Genomic_DNA"/>
</dbReference>
<protein>
    <submittedName>
        <fullName evidence="2">Acyl-CoA-binding domain-containing protein 2</fullName>
    </submittedName>
</protein>
<keyword evidence="3" id="KW-1185">Reference proteome</keyword>
<feature type="non-terminal residue" evidence="1">
    <location>
        <position position="1"/>
    </location>
</feature>
<dbReference type="AlphaFoldDB" id="A0A9P1GH90"/>
<comment type="caution">
    <text evidence="1">The sequence shown here is derived from an EMBL/GenBank/DDBJ whole genome shotgun (WGS) entry which is preliminary data.</text>
</comment>
<evidence type="ECO:0000313" key="1">
    <source>
        <dbReference type="EMBL" id="CAI4013555.1"/>
    </source>
</evidence>
<sequence>ETSNILPKYCLTTPNRRRTHLANRFNLENKEACPEIMSMEVVGSADPEDRLMRVLSQDNTTGDCMQVGKESNFPFLFRYPCDQDKSSQLVNPLALPSLIWSMHQQFERSAQHVHLAYSSFCGAHGALSSLAFQQIFAGESRRRISRKVSECHFAPVIRFGTFVETGIIYDKTSGDWPNWNTLLADNPVLCPPGEALTGFKLESGSNKYMFECSRIGGLGIQYEYFSAQVEVTKFDHVRNNWLGAVR</sequence>
<dbReference type="EMBL" id="CAMXCT020005901">
    <property type="protein sequence ID" value="CAL1166930.1"/>
    <property type="molecule type" value="Genomic_DNA"/>
</dbReference>
<evidence type="ECO:0000313" key="3">
    <source>
        <dbReference type="Proteomes" id="UP001152797"/>
    </source>
</evidence>
<dbReference type="OrthoDB" id="433517at2759"/>
<name>A0A9P1GH90_9DINO</name>
<evidence type="ECO:0000313" key="2">
    <source>
        <dbReference type="EMBL" id="CAL4800867.1"/>
    </source>
</evidence>
<dbReference type="EMBL" id="CAMXCT010005901">
    <property type="protein sequence ID" value="CAI4013555.1"/>
    <property type="molecule type" value="Genomic_DNA"/>
</dbReference>